<dbReference type="GO" id="GO:0006487">
    <property type="term" value="P:protein N-linked glycosylation"/>
    <property type="evidence" value="ECO:0007669"/>
    <property type="project" value="TreeGrafter"/>
</dbReference>
<dbReference type="PANTHER" id="PTHR31121:SF14">
    <property type="entry name" value="O-GLYCOSIDE ALPHA-1,2-MANNOSYLTRANSFERASE HOMOLOG 6"/>
    <property type="match status" value="1"/>
</dbReference>
<dbReference type="Pfam" id="PF01793">
    <property type="entry name" value="Glyco_transf_15"/>
    <property type="match status" value="1"/>
</dbReference>
<dbReference type="Proteomes" id="UP000070544">
    <property type="component" value="Unassembled WGS sequence"/>
</dbReference>
<gene>
    <name evidence="5" type="ORF">M427DRAFT_470667</name>
</gene>
<name>A0A139AR26_GONPJ</name>
<dbReference type="GO" id="GO:0006493">
    <property type="term" value="P:protein O-linked glycosylation"/>
    <property type="evidence" value="ECO:0007669"/>
    <property type="project" value="TreeGrafter"/>
</dbReference>
<evidence type="ECO:0000256" key="4">
    <source>
        <dbReference type="SAM" id="Phobius"/>
    </source>
</evidence>
<proteinExistence type="inferred from homology"/>
<keyword evidence="4" id="KW-0472">Membrane</keyword>
<dbReference type="STRING" id="1344416.A0A139AR26"/>
<keyword evidence="4" id="KW-1133">Transmembrane helix</keyword>
<keyword evidence="2 5" id="KW-0808">Transferase</keyword>
<dbReference type="SUPFAM" id="SSF53448">
    <property type="entry name" value="Nucleotide-diphospho-sugar transferases"/>
    <property type="match status" value="1"/>
</dbReference>
<reference evidence="5 6" key="1">
    <citation type="journal article" date="2015" name="Genome Biol. Evol.">
        <title>Phylogenomic analyses indicate that early fungi evolved digesting cell walls of algal ancestors of land plants.</title>
        <authorList>
            <person name="Chang Y."/>
            <person name="Wang S."/>
            <person name="Sekimoto S."/>
            <person name="Aerts A.L."/>
            <person name="Choi C."/>
            <person name="Clum A."/>
            <person name="LaButti K.M."/>
            <person name="Lindquist E.A."/>
            <person name="Yee Ngan C."/>
            <person name="Ohm R.A."/>
            <person name="Salamov A.A."/>
            <person name="Grigoriev I.V."/>
            <person name="Spatafora J.W."/>
            <person name="Berbee M.L."/>
        </authorList>
    </citation>
    <scope>NUCLEOTIDE SEQUENCE [LARGE SCALE GENOMIC DNA]</scope>
    <source>
        <strain evidence="5 6">JEL478</strain>
    </source>
</reference>
<dbReference type="AlphaFoldDB" id="A0A139AR26"/>
<protein>
    <submittedName>
        <fullName evidence="5">Glycosyltransferase family 15 protein</fullName>
    </submittedName>
</protein>
<dbReference type="GO" id="GO:0000026">
    <property type="term" value="F:alpha-1,2-mannosyltransferase activity"/>
    <property type="evidence" value="ECO:0007669"/>
    <property type="project" value="TreeGrafter"/>
</dbReference>
<feature type="transmembrane region" description="Helical" evidence="4">
    <location>
        <begin position="21"/>
        <end position="40"/>
    </location>
</feature>
<dbReference type="InterPro" id="IPR029044">
    <property type="entry name" value="Nucleotide-diphossugar_trans"/>
</dbReference>
<feature type="active site" description="Nucleophile" evidence="3">
    <location>
        <position position="306"/>
    </location>
</feature>
<evidence type="ECO:0000256" key="2">
    <source>
        <dbReference type="ARBA" id="ARBA00022679"/>
    </source>
</evidence>
<evidence type="ECO:0000313" key="6">
    <source>
        <dbReference type="Proteomes" id="UP000070544"/>
    </source>
</evidence>
<dbReference type="GO" id="GO:0005794">
    <property type="term" value="C:Golgi apparatus"/>
    <property type="evidence" value="ECO:0007669"/>
    <property type="project" value="TreeGrafter"/>
</dbReference>
<dbReference type="GO" id="GO:0016020">
    <property type="term" value="C:membrane"/>
    <property type="evidence" value="ECO:0007669"/>
    <property type="project" value="InterPro"/>
</dbReference>
<comment type="similarity">
    <text evidence="1">Belongs to the glycosyltransferase 15 family.</text>
</comment>
<dbReference type="PIRSF" id="PIRSF018153">
    <property type="entry name" value="Glyco_trans_15"/>
    <property type="match status" value="1"/>
</dbReference>
<keyword evidence="4" id="KW-0812">Transmembrane</keyword>
<dbReference type="GO" id="GO:0000032">
    <property type="term" value="P:cell wall mannoprotein biosynthetic process"/>
    <property type="evidence" value="ECO:0007669"/>
    <property type="project" value="TreeGrafter"/>
</dbReference>
<dbReference type="PANTHER" id="PTHR31121">
    <property type="entry name" value="ALPHA-1,2 MANNOSYLTRANSFERASE KTR1"/>
    <property type="match status" value="1"/>
</dbReference>
<organism evidence="5 6">
    <name type="scientific">Gonapodya prolifera (strain JEL478)</name>
    <name type="common">Monoblepharis prolifera</name>
    <dbReference type="NCBI Taxonomy" id="1344416"/>
    <lineage>
        <taxon>Eukaryota</taxon>
        <taxon>Fungi</taxon>
        <taxon>Fungi incertae sedis</taxon>
        <taxon>Chytridiomycota</taxon>
        <taxon>Chytridiomycota incertae sedis</taxon>
        <taxon>Monoblepharidomycetes</taxon>
        <taxon>Monoblepharidales</taxon>
        <taxon>Gonapodyaceae</taxon>
        <taxon>Gonapodya</taxon>
    </lineage>
</organism>
<evidence type="ECO:0000313" key="5">
    <source>
        <dbReference type="EMBL" id="KXS19188.1"/>
    </source>
</evidence>
<dbReference type="Gene3D" id="3.90.550.10">
    <property type="entry name" value="Spore Coat Polysaccharide Biosynthesis Protein SpsA, Chain A"/>
    <property type="match status" value="1"/>
</dbReference>
<keyword evidence="6" id="KW-1185">Reference proteome</keyword>
<evidence type="ECO:0000256" key="3">
    <source>
        <dbReference type="PIRSR" id="PIRSR018153-1"/>
    </source>
</evidence>
<accession>A0A139AR26</accession>
<dbReference type="EMBL" id="KQ965739">
    <property type="protein sequence ID" value="KXS19188.1"/>
    <property type="molecule type" value="Genomic_DNA"/>
</dbReference>
<sequence length="404" mass="47306">MVANRKESRQPPIMARRLIRIGSFLAIAIIVLLYWFWPWYLDETYIASLHAQDIDPWAVENWERLRGTVTPNVSAALIILAMDKDVDDVVDTISVFKNRFLGRVSNHYSWILFNDGHFSSDFRSKTSSAAYPNRVIYADNIAEATGILHPTHQKSIEHLYWGVPSWIDQELMKAKWETMPRERTNRLSYRHMCRFHSGLVYKHPALKGFDYVMRLDSGMLIHCDVDDMLDPFAEMARDNVAYGFGISMTDGMWSIPTLWSTTKAFIAHYNFVNPNDPIPRDKRLLDFISDDGGETFNTCHFWDNFEVVRVEFMQRPEVQEYFEWLDVAGGFFYERWGDAPVHTLCVVLFARHSEVRRLDHIAYTHHPETQCPQDIVTFQKGNCTCNPKKSFNKWWTCGHRWTNN</sequence>
<dbReference type="InterPro" id="IPR002685">
    <property type="entry name" value="Glyco_trans_15"/>
</dbReference>
<evidence type="ECO:0000256" key="1">
    <source>
        <dbReference type="ARBA" id="ARBA00007677"/>
    </source>
</evidence>
<dbReference type="OrthoDB" id="439943at2759"/>